<evidence type="ECO:0000256" key="4">
    <source>
        <dbReference type="ARBA" id="ARBA00009759"/>
    </source>
</evidence>
<comment type="caution">
    <text evidence="10">The sequence shown here is derived from an EMBL/GenBank/DDBJ whole genome shotgun (WGS) entry which is preliminary data.</text>
</comment>
<dbReference type="InterPro" id="IPR020583">
    <property type="entry name" value="Inositol_monoP_metal-BS"/>
</dbReference>
<dbReference type="AlphaFoldDB" id="A0A0V1FNM3"/>
<dbReference type="PANTHER" id="PTHR20854:SF4">
    <property type="entry name" value="INOSITOL-1-MONOPHOSPHATASE-RELATED"/>
    <property type="match status" value="1"/>
</dbReference>
<feature type="binding site" evidence="8">
    <location>
        <position position="103"/>
    </location>
    <ligand>
        <name>Mg(2+)</name>
        <dbReference type="ChEBI" id="CHEBI:18420"/>
        <label>1</label>
        <note>catalytic</note>
    </ligand>
</feature>
<evidence type="ECO:0000256" key="8">
    <source>
        <dbReference type="PIRSR" id="PIRSR600760-2"/>
    </source>
</evidence>
<evidence type="ECO:0000313" key="10">
    <source>
        <dbReference type="EMBL" id="KRY87629.1"/>
    </source>
</evidence>
<evidence type="ECO:0000256" key="2">
    <source>
        <dbReference type="ARBA" id="ARBA00001946"/>
    </source>
</evidence>
<dbReference type="GO" id="GO:0046854">
    <property type="term" value="P:phosphatidylinositol phosphate biosynthetic process"/>
    <property type="evidence" value="ECO:0007669"/>
    <property type="project" value="InterPro"/>
</dbReference>
<evidence type="ECO:0000313" key="11">
    <source>
        <dbReference type="Proteomes" id="UP000054995"/>
    </source>
</evidence>
<dbReference type="EMBL" id="JYDT01000052">
    <property type="protein sequence ID" value="KRY87629.1"/>
    <property type="molecule type" value="Genomic_DNA"/>
</dbReference>
<dbReference type="GO" id="GO:0006021">
    <property type="term" value="P:inositol biosynthetic process"/>
    <property type="evidence" value="ECO:0007669"/>
    <property type="project" value="UniProtKB-UniPathway"/>
</dbReference>
<evidence type="ECO:0000256" key="5">
    <source>
        <dbReference type="ARBA" id="ARBA00022723"/>
    </source>
</evidence>
<evidence type="ECO:0000256" key="9">
    <source>
        <dbReference type="RuleBase" id="RU364068"/>
    </source>
</evidence>
<feature type="binding site" evidence="8">
    <location>
        <position position="105"/>
    </location>
    <ligand>
        <name>Mg(2+)</name>
        <dbReference type="ChEBI" id="CHEBI:18420"/>
        <label>1</label>
        <note>catalytic</note>
    </ligand>
</feature>
<comment type="similarity">
    <text evidence="4 9">Belongs to the inositol monophosphatase superfamily.</text>
</comment>
<dbReference type="EC" id="3.1.3.25" evidence="9"/>
<reference evidence="10 11" key="1">
    <citation type="submission" date="2015-01" db="EMBL/GenBank/DDBJ databases">
        <title>Evolution of Trichinella species and genotypes.</title>
        <authorList>
            <person name="Korhonen P.K."/>
            <person name="Edoardo P."/>
            <person name="Giuseppe L.R."/>
            <person name="Gasser R.B."/>
        </authorList>
    </citation>
    <scope>NUCLEOTIDE SEQUENCE [LARGE SCALE GENOMIC DNA]</scope>
    <source>
        <strain evidence="10">ISS470</strain>
    </source>
</reference>
<dbReference type="UniPathway" id="UPA00823">
    <property type="reaction ID" value="UER00788"/>
</dbReference>
<dbReference type="GO" id="GO:0007165">
    <property type="term" value="P:signal transduction"/>
    <property type="evidence" value="ECO:0007669"/>
    <property type="project" value="TreeGrafter"/>
</dbReference>
<accession>A0A0V1FNM3</accession>
<gene>
    <name evidence="10" type="primary">ttx-7</name>
    <name evidence="10" type="ORF">T4D_12621</name>
</gene>
<dbReference type="Gene3D" id="3.30.540.10">
    <property type="entry name" value="Fructose-1,6-Bisphosphatase, subunit A, domain 1"/>
    <property type="match status" value="1"/>
</dbReference>
<comment type="pathway">
    <text evidence="3 9">Polyol metabolism; myo-inositol biosynthesis; myo-inositol from D-glucose 6-phosphate: step 2/2.</text>
</comment>
<dbReference type="Pfam" id="PF00459">
    <property type="entry name" value="Inositol_P"/>
    <property type="match status" value="1"/>
</dbReference>
<dbReference type="Proteomes" id="UP000054995">
    <property type="component" value="Unassembled WGS sequence"/>
</dbReference>
<dbReference type="GO" id="GO:0008934">
    <property type="term" value="F:inositol monophosphate 1-phosphatase activity"/>
    <property type="evidence" value="ECO:0007669"/>
    <property type="project" value="InterPro"/>
</dbReference>
<dbReference type="InterPro" id="IPR020550">
    <property type="entry name" value="Inositol_monophosphatase_CS"/>
</dbReference>
<dbReference type="SUPFAM" id="SSF56655">
    <property type="entry name" value="Carbohydrate phosphatase"/>
    <property type="match status" value="1"/>
</dbReference>
<evidence type="ECO:0000256" key="1">
    <source>
        <dbReference type="ARBA" id="ARBA00001033"/>
    </source>
</evidence>
<dbReference type="InterPro" id="IPR000760">
    <property type="entry name" value="Inositol_monophosphatase-like"/>
</dbReference>
<dbReference type="CDD" id="cd01639">
    <property type="entry name" value="IMPase"/>
    <property type="match status" value="1"/>
</dbReference>
<protein>
    <recommendedName>
        <fullName evidence="9">Inositol-1-monophosphatase</fullName>
        <ecNumber evidence="9">3.1.3.25</ecNumber>
    </recommendedName>
</protein>
<dbReference type="GO" id="GO:0046872">
    <property type="term" value="F:metal ion binding"/>
    <property type="evidence" value="ECO:0007669"/>
    <property type="project" value="UniProtKB-KW"/>
</dbReference>
<dbReference type="Gene3D" id="3.40.190.80">
    <property type="match status" value="1"/>
</dbReference>
<keyword evidence="7 8" id="KW-0460">Magnesium</keyword>
<dbReference type="InterPro" id="IPR033942">
    <property type="entry name" value="IMPase"/>
</dbReference>
<evidence type="ECO:0000256" key="6">
    <source>
        <dbReference type="ARBA" id="ARBA00022801"/>
    </source>
</evidence>
<keyword evidence="11" id="KW-1185">Reference proteome</keyword>
<feature type="binding site" evidence="8">
    <location>
        <position position="246"/>
    </location>
    <ligand>
        <name>Mg(2+)</name>
        <dbReference type="ChEBI" id="CHEBI:18420"/>
        <label>1</label>
        <note>catalytic</note>
    </ligand>
</feature>
<dbReference type="OrthoDB" id="10254945at2759"/>
<name>A0A0V1FNM3_TRIPS</name>
<sequence>MEREAYRVVLRLVQESGNLIRDAFRRAGAVNVMTKTSDVDLVTDVDQKVEQVLVDGIRSKFPDHHSIISGLDLCMLTARFIGEESTAMGKKGTFTDAPTWIIDPIDGTTNFVHKYTLHFEANLLFKAELFVFQRVPYVCISIALYMKKEPRIGIVYNPILEELFTARKGLGAFRNVLNKALLLLTFGVQNRFSLPNAVDVYLQNNKRIVEQGIRGHRSFGSAALNMCYVALGCADAYIEFGLHCWDIAAGRLIVEEAGGLVIDPSGGPIDIMARRVLACSTAELGKAIGDIVEVIDLPKD</sequence>
<comment type="cofactor">
    <cofactor evidence="2 8 9">
        <name>Mg(2+)</name>
        <dbReference type="ChEBI" id="CHEBI:18420"/>
    </cofactor>
</comment>
<keyword evidence="6 9" id="KW-0378">Hydrolase</keyword>
<dbReference type="PROSITE" id="PS00630">
    <property type="entry name" value="IMP_2"/>
    <property type="match status" value="1"/>
</dbReference>
<dbReference type="FunFam" id="3.40.190.80:FF:000002">
    <property type="entry name" value="Inositol-1-monophosphatase"/>
    <property type="match status" value="1"/>
</dbReference>
<feature type="binding site" evidence="8">
    <location>
        <position position="83"/>
    </location>
    <ligand>
        <name>Mg(2+)</name>
        <dbReference type="ChEBI" id="CHEBI:18420"/>
        <label>1</label>
        <note>catalytic</note>
    </ligand>
</feature>
<evidence type="ECO:0000256" key="3">
    <source>
        <dbReference type="ARBA" id="ARBA00005152"/>
    </source>
</evidence>
<dbReference type="PRINTS" id="PR00377">
    <property type="entry name" value="IMPHPHTASES"/>
</dbReference>
<keyword evidence="5 8" id="KW-0479">Metal-binding</keyword>
<dbReference type="PANTHER" id="PTHR20854">
    <property type="entry name" value="INOSITOL MONOPHOSPHATASE"/>
    <property type="match status" value="1"/>
</dbReference>
<organism evidence="10 11">
    <name type="scientific">Trichinella pseudospiralis</name>
    <name type="common">Parasitic roundworm</name>
    <dbReference type="NCBI Taxonomy" id="6337"/>
    <lineage>
        <taxon>Eukaryota</taxon>
        <taxon>Metazoa</taxon>
        <taxon>Ecdysozoa</taxon>
        <taxon>Nematoda</taxon>
        <taxon>Enoplea</taxon>
        <taxon>Dorylaimia</taxon>
        <taxon>Trichinellida</taxon>
        <taxon>Trichinellidae</taxon>
        <taxon>Trichinella</taxon>
    </lineage>
</organism>
<feature type="binding site" evidence="8">
    <location>
        <position position="106"/>
    </location>
    <ligand>
        <name>Mg(2+)</name>
        <dbReference type="ChEBI" id="CHEBI:18420"/>
        <label>1</label>
        <note>catalytic</note>
    </ligand>
</feature>
<dbReference type="PROSITE" id="PS00629">
    <property type="entry name" value="IMP_1"/>
    <property type="match status" value="1"/>
</dbReference>
<comment type="catalytic activity">
    <reaction evidence="1 9">
        <text>a myo-inositol phosphate + H2O = myo-inositol + phosphate</text>
        <dbReference type="Rhea" id="RHEA:24056"/>
        <dbReference type="ChEBI" id="CHEBI:15377"/>
        <dbReference type="ChEBI" id="CHEBI:17268"/>
        <dbReference type="ChEBI" id="CHEBI:43474"/>
        <dbReference type="ChEBI" id="CHEBI:84139"/>
        <dbReference type="EC" id="3.1.3.25"/>
    </reaction>
</comment>
<evidence type="ECO:0000256" key="7">
    <source>
        <dbReference type="ARBA" id="ARBA00022842"/>
    </source>
</evidence>
<proteinExistence type="inferred from homology"/>